<organism evidence="4 5">
    <name type="scientific">Subtercola boreus</name>
    <dbReference type="NCBI Taxonomy" id="120213"/>
    <lineage>
        <taxon>Bacteria</taxon>
        <taxon>Bacillati</taxon>
        <taxon>Actinomycetota</taxon>
        <taxon>Actinomycetes</taxon>
        <taxon>Micrococcales</taxon>
        <taxon>Microbacteriaceae</taxon>
        <taxon>Subtercola</taxon>
    </lineage>
</organism>
<dbReference type="Gene3D" id="1.50.10.10">
    <property type="match status" value="1"/>
</dbReference>
<dbReference type="AlphaFoldDB" id="A0A3E0VR46"/>
<reference evidence="4 5" key="1">
    <citation type="submission" date="2017-04" db="EMBL/GenBank/DDBJ databases">
        <title>Comparative genome analysis of Subtercola boreus.</title>
        <authorList>
            <person name="Cho Y.-J."/>
            <person name="Cho A."/>
            <person name="Kim O.-S."/>
            <person name="Lee J.-I."/>
        </authorList>
    </citation>
    <scope>NUCLEOTIDE SEQUENCE [LARGE SCALE GENOMIC DNA]</scope>
    <source>
        <strain evidence="4 5">P27479</strain>
    </source>
</reference>
<sequence>MCLPRFDSDSVFGALLDDDAGHWSINPAEPWTSSRRYLEGTMVLETTFTTTRGAVTLTDALDLGERTGPHDLGHHAPHTLLRSVTCVRGTVTVISTCKPRPEYGLVVPVFLADRHGANASGGAGGLSVSTPAAGSHHNGIMQVTVTLNEGQSCQFAAQLSRFGDRLSPTLRQQDIIAQLRRTMEGWLEWSAVHGTYTGPWKELVHHSGRVLHALTYQPTGAVIAAPTTSLPEEVGGQRNWDYRYSWVRDASFTMQALWIAACPDEAQDFFTFMETAAAYSRTDTPMQIMFGIGGEHDLSERTLPHLSGWRDSSPVRVGNDAWGQPQLDVYGELLDAAFLLREQITPLRPATRNFLVALANAASEQWRKPDNGIWEIRGQPRHFLYSKLMCWVALDRALRMSDELLAEDRKPVWAQNAKDIRDAILRDGWNAEVGAFTQSFGSAQLDAAALMIPLVGFLPSTDSRVLSTLEVISRDLTDASGLVLRYRTNAEIEGVPGDEGTFLLCSFWLVQAFAETDQLDRARDLFVTATSYANDVGLLAEEVDSRTGEQIGNFPQAFSHIGLVNAAWAIDQAEKRRTGTHPSATRGTTGGAS</sequence>
<dbReference type="PANTHER" id="PTHR31616:SF10">
    <property type="entry name" value="TREHALASE"/>
    <property type="match status" value="1"/>
</dbReference>
<accession>A0A3E0VR46</accession>
<dbReference type="Pfam" id="PF19291">
    <property type="entry name" value="TREH_N"/>
    <property type="match status" value="1"/>
</dbReference>
<feature type="domain" description="GH15-like" evidence="2">
    <location>
        <begin position="204"/>
        <end position="513"/>
    </location>
</feature>
<dbReference type="InterPro" id="IPR011613">
    <property type="entry name" value="GH15-like"/>
</dbReference>
<protein>
    <submittedName>
        <fullName evidence="4">Glycoside hydrolase family 15</fullName>
    </submittedName>
</protein>
<dbReference type="Pfam" id="PF00723">
    <property type="entry name" value="Glyco_hydro_15"/>
    <property type="match status" value="2"/>
</dbReference>
<dbReference type="Proteomes" id="UP000256541">
    <property type="component" value="Unassembled WGS sequence"/>
</dbReference>
<proteinExistence type="predicted"/>
<dbReference type="InterPro" id="IPR045582">
    <property type="entry name" value="Trehalase-like_N"/>
</dbReference>
<comment type="caution">
    <text evidence="4">The sequence shown here is derived from an EMBL/GenBank/DDBJ whole genome shotgun (WGS) entry which is preliminary data.</text>
</comment>
<dbReference type="GO" id="GO:0015927">
    <property type="term" value="F:trehalase activity"/>
    <property type="evidence" value="ECO:0007669"/>
    <property type="project" value="TreeGrafter"/>
</dbReference>
<evidence type="ECO:0000259" key="3">
    <source>
        <dbReference type="Pfam" id="PF19291"/>
    </source>
</evidence>
<dbReference type="GO" id="GO:0005993">
    <property type="term" value="P:trehalose catabolic process"/>
    <property type="evidence" value="ECO:0007669"/>
    <property type="project" value="TreeGrafter"/>
</dbReference>
<feature type="domain" description="GH15-like" evidence="2">
    <location>
        <begin position="517"/>
        <end position="568"/>
    </location>
</feature>
<name>A0A3E0VR46_9MICO</name>
<gene>
    <name evidence="4" type="ORF">B7R22_16865</name>
</gene>
<evidence type="ECO:0000259" key="2">
    <source>
        <dbReference type="Pfam" id="PF00723"/>
    </source>
</evidence>
<evidence type="ECO:0000313" key="5">
    <source>
        <dbReference type="Proteomes" id="UP000256541"/>
    </source>
</evidence>
<dbReference type="PANTHER" id="PTHR31616">
    <property type="entry name" value="TREHALASE"/>
    <property type="match status" value="1"/>
</dbReference>
<dbReference type="EMBL" id="NBXB01000045">
    <property type="protein sequence ID" value="RFA12105.1"/>
    <property type="molecule type" value="Genomic_DNA"/>
</dbReference>
<feature type="domain" description="Trehalase-like N-terminal" evidence="3">
    <location>
        <begin position="1"/>
        <end position="129"/>
    </location>
</feature>
<evidence type="ECO:0000313" key="4">
    <source>
        <dbReference type="EMBL" id="RFA12105.1"/>
    </source>
</evidence>
<dbReference type="InterPro" id="IPR008928">
    <property type="entry name" value="6-hairpin_glycosidase_sf"/>
</dbReference>
<evidence type="ECO:0000256" key="1">
    <source>
        <dbReference type="SAM" id="MobiDB-lite"/>
    </source>
</evidence>
<dbReference type="SUPFAM" id="SSF48208">
    <property type="entry name" value="Six-hairpin glycosidases"/>
    <property type="match status" value="1"/>
</dbReference>
<feature type="region of interest" description="Disordered" evidence="1">
    <location>
        <begin position="574"/>
        <end position="593"/>
    </location>
</feature>
<keyword evidence="4" id="KW-0378">Hydrolase</keyword>
<dbReference type="InterPro" id="IPR012341">
    <property type="entry name" value="6hp_glycosidase-like_sf"/>
</dbReference>
<dbReference type="OrthoDB" id="3902805at2"/>